<name>A0A2D3UUN7_9PEZI</name>
<gene>
    <name evidence="3" type="ORF">RCC_03651</name>
</gene>
<organism evidence="3 4">
    <name type="scientific">Ramularia collo-cygni</name>
    <dbReference type="NCBI Taxonomy" id="112498"/>
    <lineage>
        <taxon>Eukaryota</taxon>
        <taxon>Fungi</taxon>
        <taxon>Dikarya</taxon>
        <taxon>Ascomycota</taxon>
        <taxon>Pezizomycotina</taxon>
        <taxon>Dothideomycetes</taxon>
        <taxon>Dothideomycetidae</taxon>
        <taxon>Mycosphaerellales</taxon>
        <taxon>Mycosphaerellaceae</taxon>
        <taxon>Ramularia</taxon>
    </lineage>
</organism>
<evidence type="ECO:0000313" key="3">
    <source>
        <dbReference type="EMBL" id="CZT17815.1"/>
    </source>
</evidence>
<feature type="region of interest" description="Disordered" evidence="1">
    <location>
        <begin position="118"/>
        <end position="143"/>
    </location>
</feature>
<keyword evidence="2" id="KW-0732">Signal</keyword>
<evidence type="ECO:0000313" key="4">
    <source>
        <dbReference type="Proteomes" id="UP000225277"/>
    </source>
</evidence>
<sequence length="143" mass="15760">MKAVFITTVALAALAWAAPLSKRQCFVDEHGVQGCIDNPICTIHDDGSVSCISKRDNIQKRQCYVSKDGVQSCIDNPQCHKNEDGSVYCVSKIKRSESVTMEERDALPTNEKRQCNFDEEGDPDCVETPTCDPKEDGSQACVL</sequence>
<evidence type="ECO:0000256" key="1">
    <source>
        <dbReference type="SAM" id="MobiDB-lite"/>
    </source>
</evidence>
<dbReference type="OrthoDB" id="3630276at2759"/>
<evidence type="ECO:0000256" key="2">
    <source>
        <dbReference type="SAM" id="SignalP"/>
    </source>
</evidence>
<feature type="chain" id="PRO_5013649254" evidence="2">
    <location>
        <begin position="18"/>
        <end position="143"/>
    </location>
</feature>
<reference evidence="3 4" key="1">
    <citation type="submission" date="2016-03" db="EMBL/GenBank/DDBJ databases">
        <authorList>
            <person name="Ploux O."/>
        </authorList>
    </citation>
    <scope>NUCLEOTIDE SEQUENCE [LARGE SCALE GENOMIC DNA]</scope>
    <source>
        <strain evidence="3 4">URUG2</strain>
    </source>
</reference>
<protein>
    <submittedName>
        <fullName evidence="3">Uncharacterized protein</fullName>
    </submittedName>
</protein>
<dbReference type="GeneID" id="35598850"/>
<feature type="signal peptide" evidence="2">
    <location>
        <begin position="1"/>
        <end position="17"/>
    </location>
</feature>
<dbReference type="EMBL" id="FJUY01000004">
    <property type="protein sequence ID" value="CZT17815.1"/>
    <property type="molecule type" value="Genomic_DNA"/>
</dbReference>
<proteinExistence type="predicted"/>
<accession>A0A2D3UUN7</accession>
<dbReference type="RefSeq" id="XP_023624706.1">
    <property type="nucleotide sequence ID" value="XM_023768938.1"/>
</dbReference>
<dbReference type="Proteomes" id="UP000225277">
    <property type="component" value="Unassembled WGS sequence"/>
</dbReference>
<keyword evidence="4" id="KW-1185">Reference proteome</keyword>
<dbReference type="STRING" id="112498.A0A2D3UUN7"/>
<dbReference type="AlphaFoldDB" id="A0A2D3UUN7"/>